<evidence type="ECO:0000259" key="2">
    <source>
        <dbReference type="Pfam" id="PF01243"/>
    </source>
</evidence>
<dbReference type="InterPro" id="IPR011576">
    <property type="entry name" value="Pyridox_Oxase_N"/>
</dbReference>
<dbReference type="Pfam" id="PF01243">
    <property type="entry name" value="PNPOx_N"/>
    <property type="match status" value="1"/>
</dbReference>
<dbReference type="Gene3D" id="2.30.110.10">
    <property type="entry name" value="Electron Transport, Fmn-binding Protein, Chain A"/>
    <property type="match status" value="1"/>
</dbReference>
<dbReference type="InterPro" id="IPR012349">
    <property type="entry name" value="Split_barrel_FMN-bd"/>
</dbReference>
<dbReference type="InterPro" id="IPR052019">
    <property type="entry name" value="F420H2_bilvrd_red/Heme_oxyg"/>
</dbReference>
<evidence type="ECO:0000256" key="1">
    <source>
        <dbReference type="ARBA" id="ARBA00023002"/>
    </source>
</evidence>
<dbReference type="NCBIfam" id="TIGR03618">
    <property type="entry name" value="Rv1155_F420"/>
    <property type="match status" value="1"/>
</dbReference>
<dbReference type="RefSeq" id="WP_344951678.1">
    <property type="nucleotide sequence ID" value="NZ_BAAAZG010000036.1"/>
</dbReference>
<keyword evidence="1" id="KW-0560">Oxidoreductase</keyword>
<comment type="caution">
    <text evidence="3">The sequence shown here is derived from an EMBL/GenBank/DDBJ whole genome shotgun (WGS) entry which is preliminary data.</text>
</comment>
<reference evidence="4" key="1">
    <citation type="journal article" date="2019" name="Int. J. Syst. Evol. Microbiol.">
        <title>The Global Catalogue of Microorganisms (GCM) 10K type strain sequencing project: providing services to taxonomists for standard genome sequencing and annotation.</title>
        <authorList>
            <consortium name="The Broad Institute Genomics Platform"/>
            <consortium name="The Broad Institute Genome Sequencing Center for Infectious Disease"/>
            <person name="Wu L."/>
            <person name="Ma J."/>
        </authorList>
    </citation>
    <scope>NUCLEOTIDE SEQUENCE [LARGE SCALE GENOMIC DNA]</scope>
    <source>
        <strain evidence="4">JCM 16702</strain>
    </source>
</reference>
<keyword evidence="4" id="KW-1185">Reference proteome</keyword>
<accession>A0ABP7W7W4</accession>
<dbReference type="EMBL" id="BAAAZG010000036">
    <property type="protein sequence ID" value="GAA4083212.1"/>
    <property type="molecule type" value="Genomic_DNA"/>
</dbReference>
<gene>
    <name evidence="3" type="ORF">GCM10022214_48400</name>
</gene>
<evidence type="ECO:0000313" key="4">
    <source>
        <dbReference type="Proteomes" id="UP001500683"/>
    </source>
</evidence>
<dbReference type="PANTHER" id="PTHR35176">
    <property type="entry name" value="HEME OXYGENASE HI_0854-RELATED"/>
    <property type="match status" value="1"/>
</dbReference>
<protein>
    <submittedName>
        <fullName evidence="3">PPOX class F420-dependent oxidoreductase</fullName>
    </submittedName>
</protein>
<proteinExistence type="predicted"/>
<organism evidence="3 4">
    <name type="scientific">Actinomadura miaoliensis</name>
    <dbReference type="NCBI Taxonomy" id="430685"/>
    <lineage>
        <taxon>Bacteria</taxon>
        <taxon>Bacillati</taxon>
        <taxon>Actinomycetota</taxon>
        <taxon>Actinomycetes</taxon>
        <taxon>Streptosporangiales</taxon>
        <taxon>Thermomonosporaceae</taxon>
        <taxon>Actinomadura</taxon>
    </lineage>
</organism>
<dbReference type="SUPFAM" id="SSF50475">
    <property type="entry name" value="FMN-binding split barrel"/>
    <property type="match status" value="1"/>
</dbReference>
<dbReference type="InterPro" id="IPR019920">
    <property type="entry name" value="F420-binding_dom_put"/>
</dbReference>
<feature type="domain" description="Pyridoxamine 5'-phosphate oxidase N-terminal" evidence="2">
    <location>
        <begin position="5"/>
        <end position="138"/>
    </location>
</feature>
<evidence type="ECO:0000313" key="3">
    <source>
        <dbReference type="EMBL" id="GAA4083212.1"/>
    </source>
</evidence>
<name>A0ABP7W7W4_9ACTN</name>
<dbReference type="PANTHER" id="PTHR35176:SF2">
    <property type="entry name" value="F420H(2)-DEPENDENT REDUCTASE RV1155"/>
    <property type="match status" value="1"/>
</dbReference>
<sequence length="143" mass="16011">MADEAALAKLVADRHLGVLVTIKKDGRPQLSNVTYHFDPDRRLIRVSVTDTRAKTRNLRRDPRASLHVTTSDGWAYAVAEGTAELSAVAADPHDDAVGELVDLYRAVRGEHPDWDDYRRAMVDDQRLVVRLHVERLYGQAPAS</sequence>
<dbReference type="Proteomes" id="UP001500683">
    <property type="component" value="Unassembled WGS sequence"/>
</dbReference>